<dbReference type="EMBL" id="CP048262">
    <property type="protein sequence ID" value="QST86623.1"/>
    <property type="molecule type" value="Genomic_DNA"/>
</dbReference>
<sequence>MGQKQVAKFTLEVNSKRVLPGAEKNEVSAAGEGRVAGIPVFIVFTHTGQPLPDGSEIATGDGFLRTKEGCDVAFLQGVGGFRCQQNDTPAPQQAWQGAVALKSETPKFRKLNGRVFWMEVHLDLDGNSVHRWFALDLCDEDEEEADFDF</sequence>
<dbReference type="Proteomes" id="UP000011074">
    <property type="component" value="Plasmid pSRP1"/>
</dbReference>
<keyword evidence="1" id="KW-0614">Plasmid</keyword>
<dbReference type="GeneID" id="66860532"/>
<dbReference type="RefSeq" id="WP_129820851.1">
    <property type="nucleotide sequence ID" value="NZ_CP048262.1"/>
</dbReference>
<reference evidence="1" key="2">
    <citation type="submission" date="2020-01" db="EMBL/GenBank/DDBJ databases">
        <authorList>
            <person name="Algora L."/>
            <person name="Schniete J.K."/>
            <person name="MacFadyen A."/>
            <person name="Hoskisson P.A."/>
            <person name="Hunter I.S."/>
            <person name="Herron P.R."/>
        </authorList>
    </citation>
    <scope>NUCLEOTIDE SEQUENCE</scope>
    <source>
        <strain evidence="1">ATCC 10970</strain>
        <plasmid evidence="1">pSRP1</plasmid>
    </source>
</reference>
<protein>
    <submittedName>
        <fullName evidence="1">Uncharacterized protein</fullName>
    </submittedName>
</protein>
<evidence type="ECO:0000313" key="2">
    <source>
        <dbReference type="Proteomes" id="UP000011074"/>
    </source>
</evidence>
<accession>A0A8A1V187</accession>
<reference evidence="1" key="1">
    <citation type="submission" date="2012-12" db="EMBL/GenBank/DDBJ databases">
        <authorList>
            <person name="Pethick F.E."/>
            <person name="MacFadyen A.C."/>
            <person name="Tang Z."/>
            <person name="Sangal V."/>
            <person name="Tze-Tze L."/>
            <person name="Chu J."/>
            <person name="Guo M."/>
            <person name="Kirby R."/>
            <person name="Hoskisson P.A."/>
            <person name="Herron P.R."/>
            <person name="Hunter I.S."/>
        </authorList>
    </citation>
    <scope>NUCLEOTIDE SEQUENCE</scope>
    <source>
        <strain evidence="1">ATCC 10970</strain>
        <plasmid evidence="1">pSRP1</plasmid>
    </source>
</reference>
<gene>
    <name evidence="1" type="ORF">SRIM_041120</name>
</gene>
<dbReference type="AlphaFoldDB" id="A0A8A1V187"/>
<evidence type="ECO:0000313" key="1">
    <source>
        <dbReference type="EMBL" id="QST86623.1"/>
    </source>
</evidence>
<reference evidence="1" key="3">
    <citation type="journal article" date="2021" name="bioRxiv">
        <title>Bilateral symmetry of linear streptomycete chromosomes.</title>
        <authorList>
            <person name="Algora-Gallardo L."/>
            <person name="Schniete J.K."/>
            <person name="Mark D.R."/>
            <person name="Hunter I.S."/>
            <person name="Herron P.R."/>
        </authorList>
    </citation>
    <scope>NUCLEOTIDE SEQUENCE</scope>
    <source>
        <strain evidence="1">ATCC 10970</strain>
        <plasmid evidence="1">pSRP1</plasmid>
    </source>
</reference>
<name>A0A8A1V187_STRR1</name>
<geneLocation type="plasmid" evidence="1 2">
    <name>pSRP1</name>
</geneLocation>
<proteinExistence type="predicted"/>
<organism evidence="1 2">
    <name type="scientific">Streptomyces rimosus subsp. rimosus (strain ATCC 10970 / DSM 40260 / JCM 4667 / NRRL 2234)</name>
    <dbReference type="NCBI Taxonomy" id="1265868"/>
    <lineage>
        <taxon>Bacteria</taxon>
        <taxon>Bacillati</taxon>
        <taxon>Actinomycetota</taxon>
        <taxon>Actinomycetes</taxon>
        <taxon>Kitasatosporales</taxon>
        <taxon>Streptomycetaceae</taxon>
        <taxon>Streptomyces</taxon>
    </lineage>
</organism>